<evidence type="ECO:0000259" key="1">
    <source>
        <dbReference type="Pfam" id="PF13358"/>
    </source>
</evidence>
<name>A0A409X2F2_9AGAR</name>
<keyword evidence="3" id="KW-1185">Reference proteome</keyword>
<dbReference type="InterPro" id="IPR038717">
    <property type="entry name" value="Tc1-like_DDE_dom"/>
</dbReference>
<accession>A0A409X2F2</accession>
<evidence type="ECO:0000313" key="3">
    <source>
        <dbReference type="Proteomes" id="UP000284842"/>
    </source>
</evidence>
<dbReference type="PANTHER" id="PTHR46564">
    <property type="entry name" value="TRANSPOSASE"/>
    <property type="match status" value="1"/>
</dbReference>
<dbReference type="AlphaFoldDB" id="A0A409X2F2"/>
<sequence>MPYCRISSDLKECALTLWRAGWTKSDICGALCVSKASLYRWRNILDEFGSVERPPNPLHGRPRLIGIVAMTELRSILIAHPDTFLDELQWHLAIHHDIAISLSAIRTNLKKAGLTRKLLHRIARERDQEKRASFLHSIQHDFSGTGEEFIAVDESSKNDHTYNRRYGWAPRGQPAEIEAPFIRGDRYSMVAAMSTKGYLATRAVLGSIDSYTFFDFIVEDVLPQMNPFPDTHSVLVMDNCRIHHTDTLQEVLNDALVMLLYLPPYSPDLNPIEESFSTWKAYLRRNSRTLEAAYGNDPILDWPGF</sequence>
<dbReference type="InterPro" id="IPR047655">
    <property type="entry name" value="Transpos_IS630-like"/>
</dbReference>
<dbReference type="SUPFAM" id="SSF46689">
    <property type="entry name" value="Homeodomain-like"/>
    <property type="match status" value="1"/>
</dbReference>
<dbReference type="Gene3D" id="3.30.420.10">
    <property type="entry name" value="Ribonuclease H-like superfamily/Ribonuclease H"/>
    <property type="match status" value="1"/>
</dbReference>
<gene>
    <name evidence="2" type="ORF">CVT24_000123</name>
</gene>
<dbReference type="GO" id="GO:0003676">
    <property type="term" value="F:nucleic acid binding"/>
    <property type="evidence" value="ECO:0007669"/>
    <property type="project" value="InterPro"/>
</dbReference>
<dbReference type="PANTHER" id="PTHR46564:SF1">
    <property type="entry name" value="TRANSPOSASE"/>
    <property type="match status" value="1"/>
</dbReference>
<dbReference type="NCBIfam" id="NF033545">
    <property type="entry name" value="transpos_IS630"/>
    <property type="match status" value="1"/>
</dbReference>
<proteinExistence type="predicted"/>
<dbReference type="InterPro" id="IPR009057">
    <property type="entry name" value="Homeodomain-like_sf"/>
</dbReference>
<comment type="caution">
    <text evidence="2">The sequence shown here is derived from an EMBL/GenBank/DDBJ whole genome shotgun (WGS) entry which is preliminary data.</text>
</comment>
<protein>
    <recommendedName>
        <fullName evidence="1">Tc1-like transposase DDE domain-containing protein</fullName>
    </recommendedName>
</protein>
<feature type="non-terminal residue" evidence="2">
    <location>
        <position position="305"/>
    </location>
</feature>
<dbReference type="Pfam" id="PF13358">
    <property type="entry name" value="DDE_3"/>
    <property type="match status" value="1"/>
</dbReference>
<dbReference type="InParanoid" id="A0A409X2F2"/>
<dbReference type="OrthoDB" id="2266637at2759"/>
<dbReference type="Proteomes" id="UP000284842">
    <property type="component" value="Unassembled WGS sequence"/>
</dbReference>
<dbReference type="EMBL" id="NHTK01004787">
    <property type="protein sequence ID" value="PPQ84932.1"/>
    <property type="molecule type" value="Genomic_DNA"/>
</dbReference>
<dbReference type="Pfam" id="PF13384">
    <property type="entry name" value="HTH_23"/>
    <property type="match status" value="1"/>
</dbReference>
<dbReference type="STRING" id="181874.A0A409X2F2"/>
<dbReference type="InterPro" id="IPR036397">
    <property type="entry name" value="RNaseH_sf"/>
</dbReference>
<organism evidence="2 3">
    <name type="scientific">Panaeolus cyanescens</name>
    <dbReference type="NCBI Taxonomy" id="181874"/>
    <lineage>
        <taxon>Eukaryota</taxon>
        <taxon>Fungi</taxon>
        <taxon>Dikarya</taxon>
        <taxon>Basidiomycota</taxon>
        <taxon>Agaricomycotina</taxon>
        <taxon>Agaricomycetes</taxon>
        <taxon>Agaricomycetidae</taxon>
        <taxon>Agaricales</taxon>
        <taxon>Agaricineae</taxon>
        <taxon>Galeropsidaceae</taxon>
        <taxon>Panaeolus</taxon>
    </lineage>
</organism>
<evidence type="ECO:0000313" key="2">
    <source>
        <dbReference type="EMBL" id="PPQ84932.1"/>
    </source>
</evidence>
<feature type="domain" description="Tc1-like transposase DDE" evidence="1">
    <location>
        <begin position="150"/>
        <end position="287"/>
    </location>
</feature>
<reference evidence="2 3" key="1">
    <citation type="journal article" date="2018" name="Evol. Lett.">
        <title>Horizontal gene cluster transfer increased hallucinogenic mushroom diversity.</title>
        <authorList>
            <person name="Reynolds H.T."/>
            <person name="Vijayakumar V."/>
            <person name="Gluck-Thaler E."/>
            <person name="Korotkin H.B."/>
            <person name="Matheny P.B."/>
            <person name="Slot J.C."/>
        </authorList>
    </citation>
    <scope>NUCLEOTIDE SEQUENCE [LARGE SCALE GENOMIC DNA]</scope>
    <source>
        <strain evidence="2 3">2629</strain>
    </source>
</reference>